<evidence type="ECO:0000256" key="3">
    <source>
        <dbReference type="ARBA" id="ARBA00011152"/>
    </source>
</evidence>
<dbReference type="InterPro" id="IPR011060">
    <property type="entry name" value="RibuloseP-bd_barrel"/>
</dbReference>
<evidence type="ECO:0000256" key="7">
    <source>
        <dbReference type="ARBA" id="ARBA00023239"/>
    </source>
</evidence>
<keyword evidence="5 11" id="KW-0028">Amino-acid biosynthesis</keyword>
<dbReference type="EC" id="4.3.2.10" evidence="4"/>
<evidence type="ECO:0000313" key="12">
    <source>
        <dbReference type="EMBL" id="MCJ8500307.1"/>
    </source>
</evidence>
<dbReference type="PANTHER" id="PTHR21235:SF2">
    <property type="entry name" value="IMIDAZOLE GLYCEROL PHOSPHATE SYNTHASE HISHF"/>
    <property type="match status" value="1"/>
</dbReference>
<comment type="similarity">
    <text evidence="2 11">Belongs to the HisA/HisF family.</text>
</comment>
<proteinExistence type="inferred from homology"/>
<evidence type="ECO:0000256" key="10">
    <source>
        <dbReference type="ARBA" id="ARBA00047838"/>
    </source>
</evidence>
<dbReference type="CDD" id="cd04731">
    <property type="entry name" value="HisF"/>
    <property type="match status" value="1"/>
</dbReference>
<evidence type="ECO:0000256" key="1">
    <source>
        <dbReference type="ARBA" id="ARBA00005091"/>
    </source>
</evidence>
<protein>
    <recommendedName>
        <fullName evidence="4">imidazole glycerol-phosphate synthase</fullName>
        <ecNumber evidence="4">4.3.2.10</ecNumber>
    </recommendedName>
    <alternativeName>
        <fullName evidence="9">IGP synthase cyclase subunit</fullName>
    </alternativeName>
</protein>
<comment type="function">
    <text evidence="8">IGPS catalyzes the conversion of PRFAR and glutamine to IGP, AICAR and glutamate. The HisF subunit catalyzes the cyclization activity that produces IGP and AICAR from PRFAR using the ammonia provided by the HisH subunit.</text>
</comment>
<dbReference type="InterPro" id="IPR050064">
    <property type="entry name" value="IGPS_HisA/HisF"/>
</dbReference>
<evidence type="ECO:0000313" key="13">
    <source>
        <dbReference type="Proteomes" id="UP001165427"/>
    </source>
</evidence>
<dbReference type="GO" id="GO:0000107">
    <property type="term" value="F:imidazoleglycerol-phosphate synthase activity"/>
    <property type="evidence" value="ECO:0007669"/>
    <property type="project" value="InterPro"/>
</dbReference>
<keyword evidence="13" id="KW-1185">Reference proteome</keyword>
<dbReference type="EMBL" id="JALJRB010000006">
    <property type="protein sequence ID" value="MCJ8500307.1"/>
    <property type="molecule type" value="Genomic_DNA"/>
</dbReference>
<keyword evidence="7" id="KW-0456">Lyase</keyword>
<dbReference type="Proteomes" id="UP001165427">
    <property type="component" value="Unassembled WGS sequence"/>
</dbReference>
<comment type="subunit">
    <text evidence="3">Heterodimer of HisH and HisF.</text>
</comment>
<name>A0AA41UJ91_9BACT</name>
<evidence type="ECO:0000256" key="4">
    <source>
        <dbReference type="ARBA" id="ARBA00012809"/>
    </source>
</evidence>
<sequence length="263" mass="26997">MTASTDQKTIRIMPCLDMQNGRVVKGVQFVDIKDAGDPVACCQAYCAAGADELALLDITATVEGRATLLAVVRQVAEAATVPFTVGGGIKDVAAAEAVLAAGADNISVSSAAFRKPEVIAEMVKAFGPERVTVAVDAAVNQALPSGYEVFIDGGRTATGADAVEWIKRIDGYGVGAILPTSKTTDGVKTGYDLPLIRKTRAATAADVVASGGAGTMEHFYAAAQAGADILLAASVFHFNIIAIPELKQYLASRGIAVQARPGA</sequence>
<evidence type="ECO:0000256" key="2">
    <source>
        <dbReference type="ARBA" id="ARBA00009667"/>
    </source>
</evidence>
<comment type="caution">
    <text evidence="12">The sequence shown here is derived from an EMBL/GenBank/DDBJ whole genome shotgun (WGS) entry which is preliminary data.</text>
</comment>
<gene>
    <name evidence="12" type="ORF">MRX98_06945</name>
</gene>
<dbReference type="InterPro" id="IPR004651">
    <property type="entry name" value="HisF"/>
</dbReference>
<dbReference type="InterPro" id="IPR006062">
    <property type="entry name" value="His_biosynth"/>
</dbReference>
<dbReference type="GO" id="GO:0016829">
    <property type="term" value="F:lyase activity"/>
    <property type="evidence" value="ECO:0007669"/>
    <property type="project" value="UniProtKB-KW"/>
</dbReference>
<accession>A0AA41UJ91</accession>
<evidence type="ECO:0000256" key="8">
    <source>
        <dbReference type="ARBA" id="ARBA00025475"/>
    </source>
</evidence>
<organism evidence="12 13">
    <name type="scientific">Desulfatitalea alkaliphila</name>
    <dbReference type="NCBI Taxonomy" id="2929485"/>
    <lineage>
        <taxon>Bacteria</taxon>
        <taxon>Pseudomonadati</taxon>
        <taxon>Thermodesulfobacteriota</taxon>
        <taxon>Desulfobacteria</taxon>
        <taxon>Desulfobacterales</taxon>
        <taxon>Desulfosarcinaceae</taxon>
        <taxon>Desulfatitalea</taxon>
    </lineage>
</organism>
<comment type="catalytic activity">
    <reaction evidence="10">
        <text>5-[(5-phospho-1-deoxy-D-ribulos-1-ylimino)methylamino]-1-(5-phospho-beta-D-ribosyl)imidazole-4-carboxamide + L-glutamine = D-erythro-1-(imidazol-4-yl)glycerol 3-phosphate + 5-amino-1-(5-phospho-beta-D-ribosyl)imidazole-4-carboxamide + L-glutamate + H(+)</text>
        <dbReference type="Rhea" id="RHEA:24793"/>
        <dbReference type="ChEBI" id="CHEBI:15378"/>
        <dbReference type="ChEBI" id="CHEBI:29985"/>
        <dbReference type="ChEBI" id="CHEBI:58278"/>
        <dbReference type="ChEBI" id="CHEBI:58359"/>
        <dbReference type="ChEBI" id="CHEBI:58475"/>
        <dbReference type="ChEBI" id="CHEBI:58525"/>
        <dbReference type="EC" id="4.3.2.10"/>
    </reaction>
</comment>
<dbReference type="PANTHER" id="PTHR21235">
    <property type="entry name" value="IMIDAZOLE GLYCEROL PHOSPHATE SYNTHASE SUBUNIT HISF/H IGP SYNTHASE SUBUNIT HISF/H"/>
    <property type="match status" value="1"/>
</dbReference>
<evidence type="ECO:0000256" key="11">
    <source>
        <dbReference type="RuleBase" id="RU003657"/>
    </source>
</evidence>
<evidence type="ECO:0000256" key="9">
    <source>
        <dbReference type="ARBA" id="ARBA00030264"/>
    </source>
</evidence>
<dbReference type="Gene3D" id="3.20.20.70">
    <property type="entry name" value="Aldolase class I"/>
    <property type="match status" value="1"/>
</dbReference>
<evidence type="ECO:0000256" key="6">
    <source>
        <dbReference type="ARBA" id="ARBA00023102"/>
    </source>
</evidence>
<dbReference type="InterPro" id="IPR013785">
    <property type="entry name" value="Aldolase_TIM"/>
</dbReference>
<dbReference type="Pfam" id="PF00977">
    <property type="entry name" value="His_biosynth"/>
    <property type="match status" value="1"/>
</dbReference>
<comment type="pathway">
    <text evidence="1">Amino-acid biosynthesis; L-histidine biosynthesis; L-histidine from 5-phospho-alpha-D-ribose 1-diphosphate: step 5/9.</text>
</comment>
<keyword evidence="6 11" id="KW-0368">Histidine biosynthesis</keyword>
<evidence type="ECO:0000256" key="5">
    <source>
        <dbReference type="ARBA" id="ARBA00022605"/>
    </source>
</evidence>
<dbReference type="SUPFAM" id="SSF51366">
    <property type="entry name" value="Ribulose-phoshate binding barrel"/>
    <property type="match status" value="1"/>
</dbReference>
<dbReference type="AlphaFoldDB" id="A0AA41UJ91"/>
<dbReference type="RefSeq" id="WP_246904327.1">
    <property type="nucleotide sequence ID" value="NZ_JALJRB010000006.1"/>
</dbReference>
<reference evidence="12" key="1">
    <citation type="submission" date="2022-04" db="EMBL/GenBank/DDBJ databases">
        <title>Desulfatitalea alkaliphila sp. nov., a novel anaerobic sulfate-reducing bacterium isolated from terrestrial mud volcano, Taman Peninsula, Russia.</title>
        <authorList>
            <person name="Khomyakova M.A."/>
            <person name="Merkel A.Y."/>
            <person name="Slobodkin A.I."/>
        </authorList>
    </citation>
    <scope>NUCLEOTIDE SEQUENCE</scope>
    <source>
        <strain evidence="12">M08but</strain>
    </source>
</reference>
<dbReference type="GO" id="GO:0000105">
    <property type="term" value="P:L-histidine biosynthetic process"/>
    <property type="evidence" value="ECO:0007669"/>
    <property type="project" value="UniProtKB-KW"/>
</dbReference>